<dbReference type="GO" id="GO:0003676">
    <property type="term" value="F:nucleic acid binding"/>
    <property type="evidence" value="ECO:0007669"/>
    <property type="project" value="InterPro"/>
</dbReference>
<dbReference type="Proteomes" id="UP000192610">
    <property type="component" value="Unassembled WGS sequence"/>
</dbReference>
<evidence type="ECO:0000256" key="2">
    <source>
        <dbReference type="SAM" id="SignalP"/>
    </source>
</evidence>
<dbReference type="InterPro" id="IPR002711">
    <property type="entry name" value="HNH"/>
</dbReference>
<dbReference type="EMBL" id="LVXG01000024">
    <property type="protein sequence ID" value="OQP46229.1"/>
    <property type="molecule type" value="Genomic_DNA"/>
</dbReference>
<dbReference type="InterPro" id="IPR045619">
    <property type="entry name" value="DUF6443"/>
</dbReference>
<feature type="region of interest" description="Disordered" evidence="1">
    <location>
        <begin position="1373"/>
        <end position="1418"/>
    </location>
</feature>
<evidence type="ECO:0000313" key="6">
    <source>
        <dbReference type="Proteomes" id="UP000192610"/>
    </source>
</evidence>
<feature type="signal peptide" evidence="2">
    <location>
        <begin position="1"/>
        <end position="24"/>
    </location>
</feature>
<sequence>MYRPAAFLKLIALLSVFVVSQVHAQDATPVKPDNYTGPVNYVRTWEANAPITDPNVLTSRPLKDVKMTTQYVDGLGRPVQTVVRQGVLATGSLPVDLVNAQTYDEFGREIRKYLPFASNADNGSFKLDPWDQQANFYGNALTSPIKGQGETFFYSKTEFESSPLNRVDRSYAAGNSWVHDGNGDKAKYWTNTDIDQVRIWNVQDVLGDWGIYSTPTTNGVYAAGTLYKNITEDEKGNQVIEFTDKEGEVILKKVQLLDNINGNAVKDDGTGRDCAGWLCTYYIYDDLGQIRCVIQPKAVEELAKPTTNWSLTASLLDELCFRYEYDARGRMTMRKVPGAEAVYMVYDTRDRLVMAQDGNLRPLGKWIVTKYDELNRSIETGFWTDNTAFTTHLSSAYNSINYPNPTGNYDLLTETHYDNYNGLPSGLQSSFKASGYSAYLNAGSSENADGFPSSSSSLTKGIATWTREKVVGTTNQFLSTVNLYDDKGRVVQTQSINITGGLDVATIQYNFSGQVVRNHVNQVNGSNPAIEVATKKSYDDLGRLSLLEKAVGSNAAYKPLSALTYNELGQLKTKKLAPSYDNGGGLETLTYDYNIQGWALGVNRDYLATEGQTTDGRKFGFELGYDKTTNKAGQVFAQSAYDGNITGMLWKSDGDDIRRKYDFIYDNANRLLQANFTQQNAEDHLWNNSKVDYTMKLGDGSLDPTKAYDVNGNILRMQQWGLKLTGSTWIDNLTYHYYKGELSNKLMTVSDDKGSGLGDFNDKNTSGNDYGYDANGNLVADQNKGIKIPGVTVDEAMTSGGAITYNHLNLPEIIAVKGDDGTDKGLISYTYDAGGDKLQKKVVEYNVSTTYNNQQYVGDVTTTTTYLGDAVYETKSYQKSELSSLGYTDKLQFLSHEEGRLRYLPAADGIAAHYEFDYFLKDHLGNVRMVLTEQKDDHVYVATMETGARAQENQLFSNLDASQYPASTAGFPGGGAVDPNETVAHVNGNFQKKGPGIVLKVMAGDVVDIAVRSLYHNGTTQPTVDLFNDVLASLAGGVVSASGVAKGTLADLSDPVNSPLKGALTGFRQDNNIDLPSKPKAYLNWVLVDEQFKYVNTFPQSGAKPVGAAESVTPLFENDINITKNGYLYIYVSNETENWDVFFDDLKVTHHTGPLLEETHYYPFGLTMAGISSKAVKGSDYAENKRKFNGIELVNELGIDIYDAQLRELDPQLGRWWQIDPKVDGYESVSPYNAMNDAPIRYSDPLGDEGDEANGCCLGLKKAFASVSGAIVGTIDNNLPGSNLRGLVASSGIIEDPEVAESWNKALDVADEAGIVQGAGEGTAGGGLLSTSVAVTAGSGGFSIEVTGPTAAIGGGMLLHGGFVLTKSAGNLTSQNGRVNVNKSNSSSTGNSQSTSPAQQKANKLSEKQRPGQDFTRAGKKAVNNLNKEQNGGVMKCKKCGVEVVDPKQHKTGVTPPSNEAHVDHVTAKSKNGSGTPDNGQTLCRTCNIKKSNN</sequence>
<dbReference type="Gene3D" id="1.10.30.50">
    <property type="match status" value="1"/>
</dbReference>
<dbReference type="GO" id="GO:0008270">
    <property type="term" value="F:zinc ion binding"/>
    <property type="evidence" value="ECO:0007669"/>
    <property type="project" value="InterPro"/>
</dbReference>
<evidence type="ECO:0000256" key="1">
    <source>
        <dbReference type="SAM" id="MobiDB-lite"/>
    </source>
</evidence>
<protein>
    <submittedName>
        <fullName evidence="5">Uncharacterized protein</fullName>
    </submittedName>
</protein>
<reference evidence="6" key="1">
    <citation type="submission" date="2016-04" db="EMBL/GenBank/DDBJ databases">
        <authorList>
            <person name="Chen L."/>
            <person name="Zhuang W."/>
            <person name="Wang G."/>
        </authorList>
    </citation>
    <scope>NUCLEOTIDE SEQUENCE [LARGE SCALE GENOMIC DNA]</scope>
    <source>
        <strain evidence="6">17621</strain>
    </source>
</reference>
<evidence type="ECO:0000259" key="4">
    <source>
        <dbReference type="Pfam" id="PF20041"/>
    </source>
</evidence>
<dbReference type="STRING" id="354355.SAMN05660816_06394"/>
<proteinExistence type="predicted"/>
<keyword evidence="2" id="KW-0732">Signal</keyword>
<gene>
    <name evidence="5" type="ORF">A4H97_31190</name>
</gene>
<dbReference type="RefSeq" id="WP_081201862.1">
    <property type="nucleotide sequence ID" value="NZ_FOCZ01000020.1"/>
</dbReference>
<feature type="domain" description="DUF6443" evidence="4">
    <location>
        <begin position="43"/>
        <end position="189"/>
    </location>
</feature>
<dbReference type="Pfam" id="PF20041">
    <property type="entry name" value="DUF6443"/>
    <property type="match status" value="1"/>
</dbReference>
<comment type="caution">
    <text evidence="5">The sequence shown here is derived from an EMBL/GenBank/DDBJ whole genome shotgun (WGS) entry which is preliminary data.</text>
</comment>
<evidence type="ECO:0000313" key="5">
    <source>
        <dbReference type="EMBL" id="OQP46229.1"/>
    </source>
</evidence>
<dbReference type="Pfam" id="PF01844">
    <property type="entry name" value="HNH"/>
    <property type="match status" value="1"/>
</dbReference>
<dbReference type="InterPro" id="IPR022385">
    <property type="entry name" value="Rhs_assc_core"/>
</dbReference>
<feature type="chain" id="PRO_5010739876" evidence="2">
    <location>
        <begin position="25"/>
        <end position="1494"/>
    </location>
</feature>
<dbReference type="OrthoDB" id="976756at2"/>
<dbReference type="InterPro" id="IPR003615">
    <property type="entry name" value="HNH_nuc"/>
</dbReference>
<dbReference type="NCBIfam" id="TIGR03696">
    <property type="entry name" value="Rhs_assc_core"/>
    <property type="match status" value="1"/>
</dbReference>
<organism evidence="5 6">
    <name type="scientific">Niastella yeongjuensis</name>
    <dbReference type="NCBI Taxonomy" id="354355"/>
    <lineage>
        <taxon>Bacteria</taxon>
        <taxon>Pseudomonadati</taxon>
        <taxon>Bacteroidota</taxon>
        <taxon>Chitinophagia</taxon>
        <taxon>Chitinophagales</taxon>
        <taxon>Chitinophagaceae</taxon>
        <taxon>Niastella</taxon>
    </lineage>
</organism>
<dbReference type="CDD" id="cd00085">
    <property type="entry name" value="HNHc"/>
    <property type="match status" value="1"/>
</dbReference>
<evidence type="ECO:0000259" key="3">
    <source>
        <dbReference type="Pfam" id="PF01844"/>
    </source>
</evidence>
<dbReference type="Gene3D" id="2.180.10.10">
    <property type="entry name" value="RHS repeat-associated core"/>
    <property type="match status" value="2"/>
</dbReference>
<keyword evidence="6" id="KW-1185">Reference proteome</keyword>
<feature type="domain" description="HNH" evidence="3">
    <location>
        <begin position="1452"/>
        <end position="1493"/>
    </location>
</feature>
<accession>A0A1V9EJB9</accession>
<name>A0A1V9EJB9_9BACT</name>
<dbReference type="GO" id="GO:0004519">
    <property type="term" value="F:endonuclease activity"/>
    <property type="evidence" value="ECO:0007669"/>
    <property type="project" value="InterPro"/>
</dbReference>
<feature type="compositionally biased region" description="Low complexity" evidence="1">
    <location>
        <begin position="1376"/>
        <end position="1396"/>
    </location>
</feature>